<feature type="domain" description="Histidine kinase" evidence="15">
    <location>
        <begin position="245"/>
        <end position="454"/>
    </location>
</feature>
<evidence type="ECO:0000256" key="9">
    <source>
        <dbReference type="ARBA" id="ARBA00022741"/>
    </source>
</evidence>
<evidence type="ECO:0000256" key="6">
    <source>
        <dbReference type="ARBA" id="ARBA00022553"/>
    </source>
</evidence>
<comment type="caution">
    <text evidence="16">The sequence shown here is derived from an EMBL/GenBank/DDBJ whole genome shotgun (WGS) entry which is preliminary data.</text>
</comment>
<dbReference type="PROSITE" id="PS51257">
    <property type="entry name" value="PROKAR_LIPOPROTEIN"/>
    <property type="match status" value="1"/>
</dbReference>
<dbReference type="PROSITE" id="PS50109">
    <property type="entry name" value="HIS_KIN"/>
    <property type="match status" value="1"/>
</dbReference>
<dbReference type="InterPro" id="IPR050428">
    <property type="entry name" value="TCS_sensor_his_kinase"/>
</dbReference>
<evidence type="ECO:0000256" key="4">
    <source>
        <dbReference type="ARBA" id="ARBA00022475"/>
    </source>
</evidence>
<keyword evidence="14" id="KW-0902">Two-component regulatory system</keyword>
<protein>
    <recommendedName>
        <fullName evidence="14">Sensor protein</fullName>
        <ecNumber evidence="14">2.7.13.3</ecNumber>
    </recommendedName>
</protein>
<dbReference type="PANTHER" id="PTHR45436">
    <property type="entry name" value="SENSOR HISTIDINE KINASE YKOH"/>
    <property type="match status" value="1"/>
</dbReference>
<keyword evidence="10 14" id="KW-0418">Kinase</keyword>
<reference evidence="16" key="2">
    <citation type="submission" date="2018-07" db="EMBL/GenBank/DDBJ databases">
        <authorList>
            <consortium name="NCBI Pathogen Detection Project"/>
        </authorList>
    </citation>
    <scope>NUCLEOTIDE SEQUENCE</scope>
    <source>
        <strain evidence="16">98-84</strain>
    </source>
</reference>
<dbReference type="InterPro" id="IPR036890">
    <property type="entry name" value="HATPase_C_sf"/>
</dbReference>
<dbReference type="GO" id="GO:0000155">
    <property type="term" value="F:phosphorelay sensor kinase activity"/>
    <property type="evidence" value="ECO:0007669"/>
    <property type="project" value="InterPro"/>
</dbReference>
<keyword evidence="9 14" id="KW-0547">Nucleotide-binding</keyword>
<evidence type="ECO:0000256" key="1">
    <source>
        <dbReference type="ARBA" id="ARBA00000085"/>
    </source>
</evidence>
<evidence type="ECO:0000259" key="15">
    <source>
        <dbReference type="PROSITE" id="PS50109"/>
    </source>
</evidence>
<dbReference type="GO" id="GO:0005524">
    <property type="term" value="F:ATP binding"/>
    <property type="evidence" value="ECO:0007669"/>
    <property type="project" value="UniProtKB-KW"/>
</dbReference>
<keyword evidence="4 14" id="KW-1003">Cell membrane</keyword>
<dbReference type="NCBIfam" id="TIGR01386">
    <property type="entry name" value="cztS_silS_copS"/>
    <property type="match status" value="1"/>
</dbReference>
<comment type="subcellular location">
    <subcellularLocation>
        <location evidence="3 14">Cell inner membrane</location>
    </subcellularLocation>
    <subcellularLocation>
        <location evidence="2">Membrane</location>
        <topology evidence="2">Multi-pass membrane protein</topology>
    </subcellularLocation>
</comment>
<organism evidence="16">
    <name type="scientific">Salmonella enterica subsp. arizonae serovar 18:z4,z32:-</name>
    <dbReference type="NCBI Taxonomy" id="1967581"/>
    <lineage>
        <taxon>Bacteria</taxon>
        <taxon>Pseudomonadati</taxon>
        <taxon>Pseudomonadota</taxon>
        <taxon>Gammaproteobacteria</taxon>
        <taxon>Enterobacterales</taxon>
        <taxon>Enterobacteriaceae</taxon>
        <taxon>Salmonella</taxon>
    </lineage>
</organism>
<keyword evidence="12 14" id="KW-1133">Transmembrane helix</keyword>
<dbReference type="Pfam" id="PF00512">
    <property type="entry name" value="HisKA"/>
    <property type="match status" value="1"/>
</dbReference>
<gene>
    <name evidence="16" type="ORF">G4Q37_001247</name>
</gene>
<evidence type="ECO:0000256" key="3">
    <source>
        <dbReference type="ARBA" id="ARBA00004533"/>
    </source>
</evidence>
<feature type="transmembrane region" description="Helical" evidence="14">
    <location>
        <begin position="161"/>
        <end position="181"/>
    </location>
</feature>
<evidence type="ECO:0000256" key="8">
    <source>
        <dbReference type="ARBA" id="ARBA00022692"/>
    </source>
</evidence>
<evidence type="ECO:0000256" key="10">
    <source>
        <dbReference type="ARBA" id="ARBA00022777"/>
    </source>
</evidence>
<proteinExistence type="predicted"/>
<keyword evidence="11 14" id="KW-0067">ATP-binding</keyword>
<keyword evidence="6" id="KW-0597">Phosphoprotein</keyword>
<evidence type="ECO:0000256" key="12">
    <source>
        <dbReference type="ARBA" id="ARBA00022989"/>
    </source>
</evidence>
<dbReference type="Gene3D" id="3.30.565.10">
    <property type="entry name" value="Histidine kinase-like ATPase, C-terminal domain"/>
    <property type="match status" value="1"/>
</dbReference>
<evidence type="ECO:0000256" key="7">
    <source>
        <dbReference type="ARBA" id="ARBA00022679"/>
    </source>
</evidence>
<dbReference type="InterPro" id="IPR036097">
    <property type="entry name" value="HisK_dim/P_sf"/>
</dbReference>
<dbReference type="GO" id="GO:0005886">
    <property type="term" value="C:plasma membrane"/>
    <property type="evidence" value="ECO:0007669"/>
    <property type="project" value="UniProtKB-SubCell"/>
</dbReference>
<evidence type="ECO:0000256" key="5">
    <source>
        <dbReference type="ARBA" id="ARBA00022519"/>
    </source>
</evidence>
<reference evidence="16" key="1">
    <citation type="journal article" date="2018" name="Genome Biol.">
        <title>SKESA: strategic k-mer extension for scrupulous assemblies.</title>
        <authorList>
            <person name="Souvorov A."/>
            <person name="Agarwala R."/>
            <person name="Lipman D.J."/>
        </authorList>
    </citation>
    <scope>NUCLEOTIDE SEQUENCE</scope>
    <source>
        <strain evidence="16">98-84</strain>
    </source>
</reference>
<evidence type="ECO:0000313" key="16">
    <source>
        <dbReference type="EMBL" id="HAE8119358.1"/>
    </source>
</evidence>
<keyword evidence="8 14" id="KW-0812">Transmembrane</keyword>
<keyword evidence="5 14" id="KW-0997">Cell inner membrane</keyword>
<dbReference type="EMBL" id="DAATDE010000006">
    <property type="protein sequence ID" value="HAE8119358.1"/>
    <property type="molecule type" value="Genomic_DNA"/>
</dbReference>
<evidence type="ECO:0000256" key="13">
    <source>
        <dbReference type="ARBA" id="ARBA00023136"/>
    </source>
</evidence>
<name>A0A737C993_SALER</name>
<dbReference type="SUPFAM" id="SSF55874">
    <property type="entry name" value="ATPase domain of HSP90 chaperone/DNA topoisomerase II/histidine kinase"/>
    <property type="match status" value="1"/>
</dbReference>
<comment type="function">
    <text evidence="14">Member of a two-component regulatory system.</text>
</comment>
<evidence type="ECO:0000256" key="11">
    <source>
        <dbReference type="ARBA" id="ARBA00022840"/>
    </source>
</evidence>
<dbReference type="Pfam" id="PF02518">
    <property type="entry name" value="HATPase_c"/>
    <property type="match status" value="1"/>
</dbReference>
<keyword evidence="13 14" id="KW-0472">Membrane</keyword>
<evidence type="ECO:0000256" key="14">
    <source>
        <dbReference type="RuleBase" id="RU364088"/>
    </source>
</evidence>
<dbReference type="EC" id="2.7.13.3" evidence="14"/>
<dbReference type="InterPro" id="IPR006290">
    <property type="entry name" value="CztS_silS_copS"/>
</dbReference>
<dbReference type="Gene3D" id="1.10.287.130">
    <property type="match status" value="1"/>
</dbReference>
<dbReference type="AlphaFoldDB" id="A0A737C993"/>
<evidence type="ECO:0000256" key="2">
    <source>
        <dbReference type="ARBA" id="ARBA00004141"/>
    </source>
</evidence>
<dbReference type="SMART" id="SM00388">
    <property type="entry name" value="HisKA"/>
    <property type="match status" value="1"/>
</dbReference>
<keyword evidence="7 14" id="KW-0808">Transferase</keyword>
<sequence length="454" mass="50938">MVKLSMTLRLTISFIAILILACTGISWTLYRALSKELTYRDDMTLINRAAQMQQLLLDGARPENLPLYFNRMVDTKQDILLINSPSDHSVAINHSGIPNERLNMIPLVKNITRETLFRQTVRGTELTAVRIIGRSGDYPLTLTIARLATERRQMLEQYRHNSLLISLIAIIVCSALSPLVIRNGLRAITSLSRLTAATDSGTLRQPLAEQALPVELRPLALGQALNIMRQKLSDDFGRLNQFADDLAHELRTPVNILLGKNQVMLSQERSIEEYQQALVDNIEELEGLSRLTENILFLARVEHQNIAVKKQPVPLNALVENMLDYFSPLAEEKRIRFISQCQGTVWADKILLQRVLSNLLTNAIRYSNENAVIRIESAYDNNAAEIRVANPGNPAADPGKLFRRFWRGDNARHTTGFGLGLSLVNAIAMLHGGSASYLYADKHNIFSVRLPDNG</sequence>
<dbReference type="SUPFAM" id="SSF47384">
    <property type="entry name" value="Homodimeric domain of signal transducing histidine kinase"/>
    <property type="match status" value="1"/>
</dbReference>
<dbReference type="CDD" id="cd00082">
    <property type="entry name" value="HisKA"/>
    <property type="match status" value="1"/>
</dbReference>
<dbReference type="SMART" id="SM00387">
    <property type="entry name" value="HATPase_c"/>
    <property type="match status" value="1"/>
</dbReference>
<dbReference type="InterPro" id="IPR003661">
    <property type="entry name" value="HisK_dim/P_dom"/>
</dbReference>
<dbReference type="InterPro" id="IPR003594">
    <property type="entry name" value="HATPase_dom"/>
</dbReference>
<comment type="catalytic activity">
    <reaction evidence="1 14">
        <text>ATP + protein L-histidine = ADP + protein N-phospho-L-histidine.</text>
        <dbReference type="EC" id="2.7.13.3"/>
    </reaction>
</comment>
<feature type="transmembrane region" description="Helical" evidence="14">
    <location>
        <begin position="12"/>
        <end position="30"/>
    </location>
</feature>
<dbReference type="PANTHER" id="PTHR45436:SF3">
    <property type="entry name" value="SENSOR HISTIDINE KINASE HPRS"/>
    <property type="match status" value="1"/>
</dbReference>
<dbReference type="InterPro" id="IPR005467">
    <property type="entry name" value="His_kinase_dom"/>
</dbReference>
<accession>A0A737C993</accession>